<keyword evidence="9" id="KW-0378">Hydrolase</keyword>
<protein>
    <recommendedName>
        <fullName evidence="6">Probable imidazolonepropionase</fullName>
        <ecNumber evidence="5">3.5.2.7</ecNumber>
    </recommendedName>
    <alternativeName>
        <fullName evidence="13">Amidohydrolase domain-containing protein 1</fullName>
    </alternativeName>
</protein>
<dbReference type="PANTHER" id="PTHR42752:SF1">
    <property type="entry name" value="IMIDAZOLONEPROPIONASE-RELATED"/>
    <property type="match status" value="1"/>
</dbReference>
<comment type="cofactor">
    <cofactor evidence="2">
        <name>Fe(3+)</name>
        <dbReference type="ChEBI" id="CHEBI:29034"/>
    </cofactor>
</comment>
<evidence type="ECO:0000256" key="2">
    <source>
        <dbReference type="ARBA" id="ARBA00001965"/>
    </source>
</evidence>
<accession>A0A4Z2F6G3</accession>
<evidence type="ECO:0000256" key="5">
    <source>
        <dbReference type="ARBA" id="ARBA00012864"/>
    </source>
</evidence>
<keyword evidence="8" id="KW-0479">Metal-binding</keyword>
<proteinExistence type="inferred from homology"/>
<comment type="similarity">
    <text evidence="4">Belongs to the metallo-dependent hydrolases superfamily. HutI family.</text>
</comment>
<reference evidence="15 16" key="1">
    <citation type="submission" date="2019-03" db="EMBL/GenBank/DDBJ databases">
        <title>First draft genome of Liparis tanakae, snailfish: a comprehensive survey of snailfish specific genes.</title>
        <authorList>
            <person name="Kim W."/>
            <person name="Song I."/>
            <person name="Jeong J.-H."/>
            <person name="Kim D."/>
            <person name="Kim S."/>
            <person name="Ryu S."/>
            <person name="Song J.Y."/>
            <person name="Lee S.K."/>
        </authorList>
    </citation>
    <scope>NUCLEOTIDE SEQUENCE [LARGE SCALE GENOMIC DNA]</scope>
    <source>
        <tissue evidence="15">Muscle</tissue>
    </source>
</reference>
<name>A0A4Z2F6G3_9TELE</name>
<dbReference type="InterPro" id="IPR005920">
    <property type="entry name" value="HutI"/>
</dbReference>
<comment type="catalytic activity">
    <reaction evidence="1">
        <text>4-imidazolone-5-propanoate + H2O = N-formimidoyl-L-glutamate</text>
        <dbReference type="Rhea" id="RHEA:23660"/>
        <dbReference type="ChEBI" id="CHEBI:15377"/>
        <dbReference type="ChEBI" id="CHEBI:58928"/>
        <dbReference type="ChEBI" id="CHEBI:77893"/>
        <dbReference type="EC" id="3.5.2.7"/>
    </reaction>
</comment>
<dbReference type="GO" id="GO:0005737">
    <property type="term" value="C:cytoplasm"/>
    <property type="evidence" value="ECO:0007669"/>
    <property type="project" value="InterPro"/>
</dbReference>
<gene>
    <name evidence="15" type="primary">amdhd1</name>
    <name evidence="15" type="ORF">EYF80_053502</name>
</gene>
<feature type="domain" description="Amidohydrolase 3" evidence="14">
    <location>
        <begin position="97"/>
        <end position="391"/>
    </location>
</feature>
<evidence type="ECO:0000256" key="12">
    <source>
        <dbReference type="ARBA" id="ARBA00023004"/>
    </source>
</evidence>
<evidence type="ECO:0000256" key="11">
    <source>
        <dbReference type="ARBA" id="ARBA00022833"/>
    </source>
</evidence>
<sequence>MSSTYRLLVRDARQVVLICNDGEKFLTKHGMQNLCVIENGSVVIGRDGLIKAVGPAETIREQYPESSFDRLAGATYMDVHRAGGGIHFTVEHTRAAGAPELLAALRGRLARMQRAGTTLVECKSGYGLELQAELKMLEVIQEAARTTPINISSTYCGAHAVPRGKTVAEATEDILQVQLPALRERMSAGTLSVHNIDVFCEEGVFDLSATRSILQAGKELGLDINFHGDELHPMNSAQLGAELGALAISHLEEVTDEGIAAMATARTAAVLLPTTAYILRLPQPRARDMLDAGVIVALGSDFNPNAYCCSMPMVMHLACVNMRMSMPEALAAATINAAYALRRSHTHGSLEVGKHGDLLLLHAARWEHLIYQLGGHQELIRYVVVKGNVVVDNDNVMDL</sequence>
<keyword evidence="16" id="KW-1185">Reference proteome</keyword>
<evidence type="ECO:0000256" key="6">
    <source>
        <dbReference type="ARBA" id="ARBA00013406"/>
    </source>
</evidence>
<dbReference type="Proteomes" id="UP000314294">
    <property type="component" value="Unassembled WGS sequence"/>
</dbReference>
<evidence type="ECO:0000256" key="8">
    <source>
        <dbReference type="ARBA" id="ARBA00022723"/>
    </source>
</evidence>
<comment type="pathway">
    <text evidence="3">Amino-acid degradation; L-histidine degradation into L-glutamate; N-formimidoyl-L-glutamate from L-histidine: step 3/3.</text>
</comment>
<dbReference type="FunFam" id="3.20.20.140:FF:000007">
    <property type="entry name" value="Imidazolonepropionase"/>
    <property type="match status" value="1"/>
</dbReference>
<keyword evidence="12" id="KW-0408">Iron</keyword>
<evidence type="ECO:0000256" key="4">
    <source>
        <dbReference type="ARBA" id="ARBA00008002"/>
    </source>
</evidence>
<evidence type="ECO:0000256" key="13">
    <source>
        <dbReference type="ARBA" id="ARBA00030968"/>
    </source>
</evidence>
<evidence type="ECO:0000256" key="7">
    <source>
        <dbReference type="ARBA" id="ARBA00022490"/>
    </source>
</evidence>
<dbReference type="EMBL" id="SRLO01001631">
    <property type="protein sequence ID" value="TNN36334.1"/>
    <property type="molecule type" value="Genomic_DNA"/>
</dbReference>
<dbReference type="Pfam" id="PF07969">
    <property type="entry name" value="Amidohydro_3"/>
    <property type="match status" value="1"/>
</dbReference>
<dbReference type="NCBIfam" id="TIGR01224">
    <property type="entry name" value="hutI"/>
    <property type="match status" value="1"/>
</dbReference>
<dbReference type="InterPro" id="IPR011059">
    <property type="entry name" value="Metal-dep_hydrolase_composite"/>
</dbReference>
<dbReference type="OrthoDB" id="194468at2759"/>
<dbReference type="GO" id="GO:0050480">
    <property type="term" value="F:imidazolonepropionase activity"/>
    <property type="evidence" value="ECO:0007669"/>
    <property type="project" value="UniProtKB-EC"/>
</dbReference>
<evidence type="ECO:0000256" key="10">
    <source>
        <dbReference type="ARBA" id="ARBA00022808"/>
    </source>
</evidence>
<keyword evidence="10" id="KW-0369">Histidine metabolism</keyword>
<dbReference type="PANTHER" id="PTHR42752">
    <property type="entry name" value="IMIDAZOLONEPROPIONASE"/>
    <property type="match status" value="1"/>
</dbReference>
<dbReference type="Gene3D" id="3.20.20.140">
    <property type="entry name" value="Metal-dependent hydrolases"/>
    <property type="match status" value="1"/>
</dbReference>
<evidence type="ECO:0000259" key="14">
    <source>
        <dbReference type="Pfam" id="PF07969"/>
    </source>
</evidence>
<evidence type="ECO:0000313" key="16">
    <source>
        <dbReference type="Proteomes" id="UP000314294"/>
    </source>
</evidence>
<evidence type="ECO:0000256" key="9">
    <source>
        <dbReference type="ARBA" id="ARBA00022801"/>
    </source>
</evidence>
<keyword evidence="7" id="KW-0963">Cytoplasm</keyword>
<dbReference type="EC" id="3.5.2.7" evidence="5"/>
<dbReference type="GO" id="GO:0046872">
    <property type="term" value="F:metal ion binding"/>
    <property type="evidence" value="ECO:0007669"/>
    <property type="project" value="UniProtKB-KW"/>
</dbReference>
<organism evidence="15 16">
    <name type="scientific">Liparis tanakae</name>
    <name type="common">Tanaka's snailfish</name>
    <dbReference type="NCBI Taxonomy" id="230148"/>
    <lineage>
        <taxon>Eukaryota</taxon>
        <taxon>Metazoa</taxon>
        <taxon>Chordata</taxon>
        <taxon>Craniata</taxon>
        <taxon>Vertebrata</taxon>
        <taxon>Euteleostomi</taxon>
        <taxon>Actinopterygii</taxon>
        <taxon>Neopterygii</taxon>
        <taxon>Teleostei</taxon>
        <taxon>Neoteleostei</taxon>
        <taxon>Acanthomorphata</taxon>
        <taxon>Eupercaria</taxon>
        <taxon>Perciformes</taxon>
        <taxon>Cottioidei</taxon>
        <taxon>Cottales</taxon>
        <taxon>Liparidae</taxon>
        <taxon>Liparis</taxon>
    </lineage>
</organism>
<keyword evidence="11" id="KW-0862">Zinc</keyword>
<dbReference type="InterPro" id="IPR032466">
    <property type="entry name" value="Metal_Hydrolase"/>
</dbReference>
<dbReference type="SUPFAM" id="SSF51556">
    <property type="entry name" value="Metallo-dependent hydrolases"/>
    <property type="match status" value="1"/>
</dbReference>
<dbReference type="AlphaFoldDB" id="A0A4Z2F6G3"/>
<dbReference type="GO" id="GO:0019556">
    <property type="term" value="P:L-histidine catabolic process to glutamate and formamide"/>
    <property type="evidence" value="ECO:0007669"/>
    <property type="project" value="InterPro"/>
</dbReference>
<evidence type="ECO:0000256" key="3">
    <source>
        <dbReference type="ARBA" id="ARBA00004758"/>
    </source>
</evidence>
<comment type="caution">
    <text evidence="15">The sequence shown here is derived from an EMBL/GenBank/DDBJ whole genome shotgun (WGS) entry which is preliminary data.</text>
</comment>
<dbReference type="InterPro" id="IPR013108">
    <property type="entry name" value="Amidohydro_3"/>
</dbReference>
<evidence type="ECO:0000256" key="1">
    <source>
        <dbReference type="ARBA" id="ARBA00000853"/>
    </source>
</evidence>
<evidence type="ECO:0000313" key="15">
    <source>
        <dbReference type="EMBL" id="TNN36334.1"/>
    </source>
</evidence>
<dbReference type="SUPFAM" id="SSF51338">
    <property type="entry name" value="Composite domain of metallo-dependent hydrolases"/>
    <property type="match status" value="1"/>
</dbReference>